<dbReference type="GO" id="GO:0004674">
    <property type="term" value="F:protein serine/threonine kinase activity"/>
    <property type="evidence" value="ECO:0007669"/>
    <property type="project" value="TreeGrafter"/>
</dbReference>
<dbReference type="AlphaFoldDB" id="A0A9N9R7M6"/>
<dbReference type="PANTHER" id="PTHR24346:SF77">
    <property type="entry name" value="SERINE THREONINE PROTEIN KINASE"/>
    <property type="match status" value="1"/>
</dbReference>
<dbReference type="GO" id="GO:0005737">
    <property type="term" value="C:cytoplasm"/>
    <property type="evidence" value="ECO:0007669"/>
    <property type="project" value="TreeGrafter"/>
</dbReference>
<organism evidence="5 6">
    <name type="scientific">Diatraea saccharalis</name>
    <name type="common">sugarcane borer</name>
    <dbReference type="NCBI Taxonomy" id="40085"/>
    <lineage>
        <taxon>Eukaryota</taxon>
        <taxon>Metazoa</taxon>
        <taxon>Ecdysozoa</taxon>
        <taxon>Arthropoda</taxon>
        <taxon>Hexapoda</taxon>
        <taxon>Insecta</taxon>
        <taxon>Pterygota</taxon>
        <taxon>Neoptera</taxon>
        <taxon>Endopterygota</taxon>
        <taxon>Lepidoptera</taxon>
        <taxon>Glossata</taxon>
        <taxon>Ditrysia</taxon>
        <taxon>Pyraloidea</taxon>
        <taxon>Crambidae</taxon>
        <taxon>Crambinae</taxon>
        <taxon>Diatraea</taxon>
    </lineage>
</organism>
<dbReference type="PANTHER" id="PTHR24346">
    <property type="entry name" value="MAP/MICROTUBULE AFFINITY-REGULATING KINASE"/>
    <property type="match status" value="1"/>
</dbReference>
<keyword evidence="6" id="KW-1185">Reference proteome</keyword>
<dbReference type="Pfam" id="PF00069">
    <property type="entry name" value="Pkinase"/>
    <property type="match status" value="1"/>
</dbReference>
<feature type="compositionally biased region" description="Basic and acidic residues" evidence="3">
    <location>
        <begin position="215"/>
        <end position="238"/>
    </location>
</feature>
<dbReference type="PROSITE" id="PS00108">
    <property type="entry name" value="PROTEIN_KINASE_ST"/>
    <property type="match status" value="1"/>
</dbReference>
<dbReference type="Proteomes" id="UP001153714">
    <property type="component" value="Chromosome 3"/>
</dbReference>
<keyword evidence="2" id="KW-0067">ATP-binding</keyword>
<dbReference type="OrthoDB" id="68483at2759"/>
<evidence type="ECO:0000313" key="6">
    <source>
        <dbReference type="Proteomes" id="UP001153714"/>
    </source>
</evidence>
<keyword evidence="1" id="KW-0547">Nucleotide-binding</keyword>
<reference evidence="5" key="1">
    <citation type="submission" date="2021-12" db="EMBL/GenBank/DDBJ databases">
        <authorList>
            <person name="King R."/>
        </authorList>
    </citation>
    <scope>NUCLEOTIDE SEQUENCE</scope>
</reference>
<feature type="compositionally biased region" description="Basic and acidic residues" evidence="3">
    <location>
        <begin position="272"/>
        <end position="288"/>
    </location>
</feature>
<dbReference type="EMBL" id="OU893334">
    <property type="protein sequence ID" value="CAG9791145.1"/>
    <property type="molecule type" value="Genomic_DNA"/>
</dbReference>
<dbReference type="GO" id="GO:0005524">
    <property type="term" value="F:ATP binding"/>
    <property type="evidence" value="ECO:0007669"/>
    <property type="project" value="UniProtKB-KW"/>
</dbReference>
<protein>
    <recommendedName>
        <fullName evidence="4">Protein kinase domain-containing protein</fullName>
    </recommendedName>
</protein>
<dbReference type="PROSITE" id="PS50011">
    <property type="entry name" value="PROTEIN_KINASE_DOM"/>
    <property type="match status" value="1"/>
</dbReference>
<feature type="region of interest" description="Disordered" evidence="3">
    <location>
        <begin position="214"/>
        <end position="304"/>
    </location>
</feature>
<dbReference type="Gene3D" id="1.10.510.10">
    <property type="entry name" value="Transferase(Phosphotransferase) domain 1"/>
    <property type="match status" value="1"/>
</dbReference>
<reference evidence="5" key="2">
    <citation type="submission" date="2022-10" db="EMBL/GenBank/DDBJ databases">
        <authorList>
            <consortium name="ENA_rothamsted_submissions"/>
            <consortium name="culmorum"/>
            <person name="King R."/>
        </authorList>
    </citation>
    <scope>NUCLEOTIDE SEQUENCE</scope>
</reference>
<dbReference type="SUPFAM" id="SSF56112">
    <property type="entry name" value="Protein kinase-like (PK-like)"/>
    <property type="match status" value="1"/>
</dbReference>
<dbReference type="InterPro" id="IPR008271">
    <property type="entry name" value="Ser/Thr_kinase_AS"/>
</dbReference>
<dbReference type="GO" id="GO:0035556">
    <property type="term" value="P:intracellular signal transduction"/>
    <property type="evidence" value="ECO:0007669"/>
    <property type="project" value="TreeGrafter"/>
</dbReference>
<evidence type="ECO:0000256" key="2">
    <source>
        <dbReference type="ARBA" id="ARBA00022840"/>
    </source>
</evidence>
<accession>A0A9N9R7M6</accession>
<proteinExistence type="predicted"/>
<evidence type="ECO:0000259" key="4">
    <source>
        <dbReference type="PROSITE" id="PS50011"/>
    </source>
</evidence>
<evidence type="ECO:0000256" key="3">
    <source>
        <dbReference type="SAM" id="MobiDB-lite"/>
    </source>
</evidence>
<dbReference type="InterPro" id="IPR000719">
    <property type="entry name" value="Prot_kinase_dom"/>
</dbReference>
<evidence type="ECO:0000313" key="5">
    <source>
        <dbReference type="EMBL" id="CAG9791145.1"/>
    </source>
</evidence>
<gene>
    <name evidence="5" type="ORF">DIATSA_LOCUS8777</name>
</gene>
<feature type="domain" description="Protein kinase" evidence="4">
    <location>
        <begin position="1"/>
        <end position="159"/>
    </location>
</feature>
<sequence>MAILWLDIILHNSVQLSVVHYQRIAHRDIKPANLLLGEGRVQVADLGACGELAGAGRLTGAVGTPAFRAPEAAANADKYVGEAADMWSLGITLFAMVTGRVPWIGPTAADLQRRVLEEPLTFPARPQLSKSLKDLLHRMLDKNPATRATMQEIKEHEWVTSFGQDPLPSEQENCRLVEVTDEDMAQVVTSIPNLSTLILIKTMLKKHSFQNPFLRSREGSARRESGSGRGEAGGERAARRGHLARAGRSLSAPGNYLTDRPQSFDINLESVEESRDQSQEMKDKEGERTASSAPAPVPRVQSAR</sequence>
<evidence type="ECO:0000256" key="1">
    <source>
        <dbReference type="ARBA" id="ARBA00022741"/>
    </source>
</evidence>
<dbReference type="InterPro" id="IPR011009">
    <property type="entry name" value="Kinase-like_dom_sf"/>
</dbReference>
<dbReference type="SMART" id="SM00220">
    <property type="entry name" value="S_TKc"/>
    <property type="match status" value="1"/>
</dbReference>
<name>A0A9N9R7M6_9NEOP</name>